<gene>
    <name evidence="2" type="ORF">ADN00_10335</name>
</gene>
<feature type="transmembrane region" description="Helical" evidence="1">
    <location>
        <begin position="359"/>
        <end position="381"/>
    </location>
</feature>
<evidence type="ECO:0000313" key="2">
    <source>
        <dbReference type="EMBL" id="KPL76970.1"/>
    </source>
</evidence>
<reference evidence="2 3" key="1">
    <citation type="submission" date="2015-07" db="EMBL/GenBank/DDBJ databases">
        <title>Genome sequence of Ornatilinea apprima DSM 23815.</title>
        <authorList>
            <person name="Hemp J."/>
            <person name="Ward L.M."/>
            <person name="Pace L.A."/>
            <person name="Fischer W.W."/>
        </authorList>
    </citation>
    <scope>NUCLEOTIDE SEQUENCE [LARGE SCALE GENOMIC DNA]</scope>
    <source>
        <strain evidence="2 3">P3M-1</strain>
    </source>
</reference>
<dbReference type="RefSeq" id="WP_075062923.1">
    <property type="nucleotide sequence ID" value="NZ_LGCL01000024.1"/>
</dbReference>
<sequence length="673" mass="75302">MKKSHPLYWMLTAAAALGALAAILLSPSSAEKAWLLGFSKQRLALAAIPLGGLLLSLGMLALPRLAPRHYQRLGALARRVVEPDAALTASLAAWTVLFTIAAFLFFRLAVAPHLTILTLTHGNFLPRLAAYLERLWPVILFAAACLAVWSLYAARALNIRFYKNPTLLIASFAAVLSVFATLFAWMVFFFQLNTFYLIPGYYWPILFKSNFLRHAAAFAVVLGVVLALGLSIRRWPRAALLHIALSGLLFLGLQFLIGSFEGRGLASLNERFFLSYHRIYLEEACSASISAREAVVRYEELLPSMFLQTKPPGVLWLSFQINALANSPALAPLLDRFAAYFTLSEFLPRMDSSACRRSMALVSLTFPFLSASLVWVIYAFSQRLFRGKAFENLAAYSALFSVLAPNLIMLSLFLDQALYPPLFLLMAGAVLLAVREESWAGCFAIGALLYGVIFLSFSMLPLLAVPVFYFAAAQWQKNKPAQLWPAFKTTLLPMGLGGLLSMLLFRLFWRYDIFTRYQRMMQTRIEGDFYTRLGLSAAGDASLLEKLRQTWDAAVLNNVEMGIAIGFPVFIFFVFVGVRSLLRVIRRQPGEAEPINASLFLAYAALIALRVVLGEVARLWMFWIPVMALLAVQAFLPLFRRSRWALAALLAMQVITVFLTYQYQDYLMPQMLP</sequence>
<dbReference type="AlphaFoldDB" id="A0A0N8GN32"/>
<feature type="transmembrane region" description="Helical" evidence="1">
    <location>
        <begin position="491"/>
        <end position="509"/>
    </location>
</feature>
<protein>
    <recommendedName>
        <fullName evidence="4">Glycosyltransferase RgtA/B/C/D-like domain-containing protein</fullName>
    </recommendedName>
</protein>
<dbReference type="Proteomes" id="UP000050417">
    <property type="component" value="Unassembled WGS sequence"/>
</dbReference>
<feature type="transmembrane region" description="Helical" evidence="1">
    <location>
        <begin position="447"/>
        <end position="471"/>
    </location>
</feature>
<evidence type="ECO:0000256" key="1">
    <source>
        <dbReference type="SAM" id="Phobius"/>
    </source>
</evidence>
<feature type="transmembrane region" description="Helical" evidence="1">
    <location>
        <begin position="559"/>
        <end position="582"/>
    </location>
</feature>
<feature type="transmembrane region" description="Helical" evidence="1">
    <location>
        <begin position="393"/>
        <end position="412"/>
    </location>
</feature>
<dbReference type="EMBL" id="LGCL01000024">
    <property type="protein sequence ID" value="KPL76970.1"/>
    <property type="molecule type" value="Genomic_DNA"/>
</dbReference>
<feature type="transmembrane region" description="Helical" evidence="1">
    <location>
        <begin position="619"/>
        <end position="639"/>
    </location>
</feature>
<evidence type="ECO:0008006" key="4">
    <source>
        <dbReference type="Google" id="ProtNLM"/>
    </source>
</evidence>
<proteinExistence type="predicted"/>
<feature type="transmembrane region" description="Helical" evidence="1">
    <location>
        <begin position="166"/>
        <end position="191"/>
    </location>
</feature>
<organism evidence="2 3">
    <name type="scientific">Ornatilinea apprima</name>
    <dbReference type="NCBI Taxonomy" id="1134406"/>
    <lineage>
        <taxon>Bacteria</taxon>
        <taxon>Bacillati</taxon>
        <taxon>Chloroflexota</taxon>
        <taxon>Anaerolineae</taxon>
        <taxon>Anaerolineales</taxon>
        <taxon>Anaerolineaceae</taxon>
        <taxon>Ornatilinea</taxon>
    </lineage>
</organism>
<name>A0A0N8GN32_9CHLR</name>
<feature type="transmembrane region" description="Helical" evidence="1">
    <location>
        <begin position="239"/>
        <end position="257"/>
    </location>
</feature>
<evidence type="ECO:0000313" key="3">
    <source>
        <dbReference type="Proteomes" id="UP000050417"/>
    </source>
</evidence>
<feature type="transmembrane region" description="Helical" evidence="1">
    <location>
        <begin position="594"/>
        <end position="613"/>
    </location>
</feature>
<feature type="transmembrane region" description="Helical" evidence="1">
    <location>
        <begin position="87"/>
        <end position="110"/>
    </location>
</feature>
<feature type="transmembrane region" description="Helical" evidence="1">
    <location>
        <begin position="644"/>
        <end position="663"/>
    </location>
</feature>
<comment type="caution">
    <text evidence="2">The sequence shown here is derived from an EMBL/GenBank/DDBJ whole genome shotgun (WGS) entry which is preliminary data.</text>
</comment>
<feature type="transmembrane region" description="Helical" evidence="1">
    <location>
        <begin position="211"/>
        <end position="232"/>
    </location>
</feature>
<keyword evidence="1" id="KW-0472">Membrane</keyword>
<feature type="transmembrane region" description="Helical" evidence="1">
    <location>
        <begin position="135"/>
        <end position="154"/>
    </location>
</feature>
<keyword evidence="1" id="KW-1133">Transmembrane helix</keyword>
<accession>A0A0N8GN32</accession>
<keyword evidence="1" id="KW-0812">Transmembrane</keyword>
<feature type="transmembrane region" description="Helical" evidence="1">
    <location>
        <begin position="46"/>
        <end position="66"/>
    </location>
</feature>
<feature type="transmembrane region" description="Helical" evidence="1">
    <location>
        <begin position="418"/>
        <end position="435"/>
    </location>
</feature>
<keyword evidence="3" id="KW-1185">Reference proteome</keyword>